<name>A0ABT4CT33_9CLOT</name>
<dbReference type="InterPro" id="IPR031107">
    <property type="entry name" value="Small_HSP"/>
</dbReference>
<sequence length="125" mass="14760">MFQTVPARKNNKDSSVDEFFEDNFFSSALMNTPFSVDVKETDDSYLLEADLPGVKIETIELDYENNYLTIRAKRDDTMEDKQDNYIRRERKYGEFRRSFYIDDVEEDKIDASFNDGVLKLTLPKQ</sequence>
<gene>
    <name evidence="4" type="ORF">OXH55_16540</name>
</gene>
<reference evidence="4" key="1">
    <citation type="submission" date="2022-12" db="EMBL/GenBank/DDBJ databases">
        <authorList>
            <person name="Wang J."/>
        </authorList>
    </citation>
    <scope>NUCLEOTIDE SEQUENCE</scope>
    <source>
        <strain evidence="4">HY-42-06</strain>
    </source>
</reference>
<dbReference type="SUPFAM" id="SSF49764">
    <property type="entry name" value="HSP20-like chaperones"/>
    <property type="match status" value="1"/>
</dbReference>
<dbReference type="InterPro" id="IPR008978">
    <property type="entry name" value="HSP20-like_chaperone"/>
</dbReference>
<comment type="similarity">
    <text evidence="1 2">Belongs to the small heat shock protein (HSP20) family.</text>
</comment>
<evidence type="ECO:0000256" key="1">
    <source>
        <dbReference type="PROSITE-ProRule" id="PRU00285"/>
    </source>
</evidence>
<dbReference type="Proteomes" id="UP001079657">
    <property type="component" value="Unassembled WGS sequence"/>
</dbReference>
<comment type="caution">
    <text evidence="4">The sequence shown here is derived from an EMBL/GenBank/DDBJ whole genome shotgun (WGS) entry which is preliminary data.</text>
</comment>
<proteinExistence type="inferred from homology"/>
<feature type="domain" description="SHSP" evidence="3">
    <location>
        <begin position="25"/>
        <end position="125"/>
    </location>
</feature>
<dbReference type="PANTHER" id="PTHR11527">
    <property type="entry name" value="HEAT-SHOCK PROTEIN 20 FAMILY MEMBER"/>
    <property type="match status" value="1"/>
</dbReference>
<accession>A0ABT4CT33</accession>
<dbReference type="Gene3D" id="2.60.40.790">
    <property type="match status" value="1"/>
</dbReference>
<keyword evidence="5" id="KW-1185">Reference proteome</keyword>
<evidence type="ECO:0000313" key="4">
    <source>
        <dbReference type="EMBL" id="MCY6372240.1"/>
    </source>
</evidence>
<dbReference type="CDD" id="cd06471">
    <property type="entry name" value="ACD_LpsHSP_like"/>
    <property type="match status" value="1"/>
</dbReference>
<organism evidence="4 5">
    <name type="scientific">Clostridium ganghwense</name>
    <dbReference type="NCBI Taxonomy" id="312089"/>
    <lineage>
        <taxon>Bacteria</taxon>
        <taxon>Bacillati</taxon>
        <taxon>Bacillota</taxon>
        <taxon>Clostridia</taxon>
        <taxon>Eubacteriales</taxon>
        <taxon>Clostridiaceae</taxon>
        <taxon>Clostridium</taxon>
    </lineage>
</organism>
<evidence type="ECO:0000313" key="5">
    <source>
        <dbReference type="Proteomes" id="UP001079657"/>
    </source>
</evidence>
<dbReference type="RefSeq" id="WP_268051179.1">
    <property type="nucleotide sequence ID" value="NZ_JAPQES010000006.1"/>
</dbReference>
<dbReference type="EMBL" id="JAPQES010000006">
    <property type="protein sequence ID" value="MCY6372240.1"/>
    <property type="molecule type" value="Genomic_DNA"/>
</dbReference>
<evidence type="ECO:0000256" key="2">
    <source>
        <dbReference type="RuleBase" id="RU003616"/>
    </source>
</evidence>
<dbReference type="InterPro" id="IPR002068">
    <property type="entry name" value="A-crystallin/Hsp20_dom"/>
</dbReference>
<evidence type="ECO:0000259" key="3">
    <source>
        <dbReference type="PROSITE" id="PS01031"/>
    </source>
</evidence>
<protein>
    <submittedName>
        <fullName evidence="4">Hsp20/alpha crystallin family protein</fullName>
    </submittedName>
</protein>
<dbReference type="Pfam" id="PF00011">
    <property type="entry name" value="HSP20"/>
    <property type="match status" value="1"/>
</dbReference>
<dbReference type="PROSITE" id="PS01031">
    <property type="entry name" value="SHSP"/>
    <property type="match status" value="1"/>
</dbReference>